<keyword evidence="2" id="KW-0964">Secreted</keyword>
<dbReference type="Proteomes" id="UP000316079">
    <property type="component" value="Unassembled WGS sequence"/>
</dbReference>
<comment type="caution">
    <text evidence="7">The sequence shown here is derived from an EMBL/GenBank/DDBJ whole genome shotgun (WGS) entry which is preliminary data.</text>
</comment>
<feature type="domain" description="WxxW" evidence="6">
    <location>
        <begin position="1317"/>
        <end position="1356"/>
    </location>
</feature>
<feature type="region of interest" description="Disordered" evidence="5">
    <location>
        <begin position="249"/>
        <end position="292"/>
    </location>
</feature>
<proteinExistence type="predicted"/>
<keyword evidence="3" id="KW-0732">Signal</keyword>
<feature type="compositionally biased region" description="Polar residues" evidence="5">
    <location>
        <begin position="769"/>
        <end position="804"/>
    </location>
</feature>
<feature type="domain" description="WxxW" evidence="6">
    <location>
        <begin position="1403"/>
        <end position="1485"/>
    </location>
</feature>
<evidence type="ECO:0000256" key="5">
    <source>
        <dbReference type="SAM" id="MobiDB-lite"/>
    </source>
</evidence>
<accession>A0A553QKH5</accession>
<feature type="domain" description="WxxW" evidence="6">
    <location>
        <begin position="1500"/>
        <end position="1585"/>
    </location>
</feature>
<feature type="domain" description="WxxW" evidence="6">
    <location>
        <begin position="1629"/>
        <end position="1716"/>
    </location>
</feature>
<feature type="domain" description="WxxW" evidence="6">
    <location>
        <begin position="340"/>
        <end position="394"/>
    </location>
</feature>
<dbReference type="InterPro" id="IPR039675">
    <property type="entry name" value="CILP1/CILP2"/>
</dbReference>
<sequence length="1799" mass="199889">MKEIQCRAKSYPEVPITQLGQVLECNTKDGLVCLNKNQGLAQQCHQYEIRVFCCDEHCGFETPLPTSTTIQLPSVTMPKIHTSITVSNLKEIECRAKSYPEVPITQLGQVLECNTKDGLVCLNKNQGLAQQCHQYEIRVFCCDEHCGIETPLPTSTTIQLPSVTMPKIHTSITVSNLKEIKCRAKSYPDVPITQLGQVLQCNTKDGLVCLNKNQGLAQQCHQYEIRVFCCDEHCGTKATIVSTDRSSQDVTTANQNVSTGQGKSTTSTSTTKLSLPFPSSTKRSTDKATTAQSGWGDNKINNIKIKFYYITSRKQINIFRINFRNFITNILKIIYKQFTEDLKEIQCRAKSYPDVPITQLGQVLQCDTKDGLVCLNKNQGLAQQCHQYEIRVFCCDEHCGTKATSMHIPQTTKKSMVLPSTISSTSLNQSSTNWGNNNINNFKIKFYYITSRKQINIFRINFRNFITNILKIIYKQFTEEWHAFREPISGPDGGQLVSFETISDFYGNFCSDLKEIQCRAKSYPEVPITQLGQVLQCNTKDGLVCLNKNQGLAQQCHQYEIRVFCCDEHCGIETPLPTSTTIQLPSVTMPKIHTSITVSSVSSETKSINSPTTTTVPEGMSTTPIMPLESKISTTSERLSTTPMMSSTQTTLKMDTVTTNPGCNCYWSDWNDFGGRTEGHEGDLKEIKCRAKSYPDVPITQLGQVLQCNTKDGLVCLNKNQGLAQQCHQYEIRVFCCDEHCGTKATIVSTDRSSQDVTTANQNISTVVSTDRSSQDVTTANQNVSTVVSTDRSSQDVTTANQNISTGQGNSTTSTSTTKLSLPFPSSTKRSTDKATTAQSGQNNCTAKYHIDKSKYPTKQFTTFHYIKHLQPIVWRNDTQDISKIIYWHNCTNVLNYSVSTDRSSQDVTTANQNISTEFLDFGGPTVGPQGGQIIPIQKITQLYPSICSAPKKIECRSKHYPQLLSSQLGQVITCNEVDGLLCMNKNQDILKQCFDYDIRVLCCNGKCDNSTQAQVTIPVPSFSTPEITISKTPSATAIPAKTSNPTLSCFCQWSDPIDFGGPTVGAKGGQIIPIKKISETFPTICSAPQKVECRSKSYPQLSLSQLGQNIVCNEKDGLLCLNKNQDTNQQCFYYNIRVFCCHGRCDNSTQTPTPSPNLTAAIKATASSNTLSAASESSSTATTSSCFCNWSKWLAFGGPTTGPKGGKIIPIQIIFDTLKTTCLKPQNIECRAKHYPELQLSHLGQSVKCNLEDGLFCLNKNQNISQQCFDYELGQTVKCNLKDGLVCLNKNQNVTQQCFNYEIRLLCCNEVCGSATPPLTLGQTIKCNLKDGLVCLNKNQNVTQQCFEYEMRLLCCNEVCGSATPPLTVNMDLNISTTNLPLKINATTTVSKTLEAKCICKWSDWRNFGKPTTGAEGGQLIPLKIDTSCSKQQKIQCRAKMYPGLPLSKLGQTIKCNLKDGLVCLNKNQNVTQQCFEYEMRLLCCTVDCTSQTLPAAEWTNWFRFGSPTKGPEGGKLIPIKFIIDKTPCSKPQDVQCRARLYPGLHLFQLGQTVKCNLKEGLVCLNKNQHITQQCFDYEMRLLCCNEVCDITTLPSAKNLALNNYIPNPTPIAITPLRDIRSPCDCQWSAWMDLGAPTTGPEGGEIIPIQKLRNVYSDICLVPSKAECRAKLYPGLSLSELGQEVRCNSEEGLACYNRKQAVNQQCFDYEIKLLCCHGLCKNSSQILPKRLNLIHSSLDSGLPVNYGSSMVKKHDCICEVNGSIFNPGYKETTMNKEQKYQKFLNHTSIWPRRTTDCC</sequence>
<evidence type="ECO:0000256" key="4">
    <source>
        <dbReference type="ARBA" id="ARBA00023180"/>
    </source>
</evidence>
<feature type="domain" description="WxxW" evidence="6">
    <location>
        <begin position="1191"/>
        <end position="1274"/>
    </location>
</feature>
<evidence type="ECO:0000313" key="7">
    <source>
        <dbReference type="EMBL" id="TRY90499.1"/>
    </source>
</evidence>
<keyword evidence="4" id="KW-0325">Glycoprotein</keyword>
<dbReference type="PANTHER" id="PTHR15031:SF6">
    <property type="entry name" value="CARTILAGE INTERMEDIATE LAYER PROTEIN 1-LIKE ISOFORM X1"/>
    <property type="match status" value="1"/>
</dbReference>
<name>A0A553QKH5_9TELE</name>
<comment type="subcellular location">
    <subcellularLocation>
        <location evidence="1">Secreted</location>
    </subcellularLocation>
</comment>
<gene>
    <name evidence="7" type="ORF">DNTS_002638</name>
</gene>
<feature type="compositionally biased region" description="Polar residues" evidence="5">
    <location>
        <begin position="611"/>
        <end position="624"/>
    </location>
</feature>
<evidence type="ECO:0000256" key="2">
    <source>
        <dbReference type="ARBA" id="ARBA00022525"/>
    </source>
</evidence>
<feature type="domain" description="WxxW" evidence="6">
    <location>
        <begin position="917"/>
        <end position="1003"/>
    </location>
</feature>
<feature type="domain" description="WxxW" evidence="6">
    <location>
        <begin position="178"/>
        <end position="229"/>
    </location>
</feature>
<feature type="domain" description="WxxW" evidence="6">
    <location>
        <begin position="481"/>
        <end position="565"/>
    </location>
</feature>
<feature type="compositionally biased region" description="Polar residues" evidence="5">
    <location>
        <begin position="834"/>
        <end position="843"/>
    </location>
</feature>
<organism evidence="7 8">
    <name type="scientific">Danionella cerebrum</name>
    <dbReference type="NCBI Taxonomy" id="2873325"/>
    <lineage>
        <taxon>Eukaryota</taxon>
        <taxon>Metazoa</taxon>
        <taxon>Chordata</taxon>
        <taxon>Craniata</taxon>
        <taxon>Vertebrata</taxon>
        <taxon>Euteleostomi</taxon>
        <taxon>Actinopterygii</taxon>
        <taxon>Neopterygii</taxon>
        <taxon>Teleostei</taxon>
        <taxon>Ostariophysi</taxon>
        <taxon>Cypriniformes</taxon>
        <taxon>Danionidae</taxon>
        <taxon>Danioninae</taxon>
        <taxon>Danionella</taxon>
    </lineage>
</organism>
<feature type="domain" description="WxxW" evidence="6">
    <location>
        <begin position="685"/>
        <end position="736"/>
    </location>
</feature>
<dbReference type="InterPro" id="IPR025155">
    <property type="entry name" value="WxxW_domain"/>
</dbReference>
<feature type="domain" description="WxxW" evidence="6">
    <location>
        <begin position="2"/>
        <end position="53"/>
    </location>
</feature>
<feature type="region of interest" description="Disordered" evidence="5">
    <location>
        <begin position="769"/>
        <end position="843"/>
    </location>
</feature>
<feature type="region of interest" description="Disordered" evidence="5">
    <location>
        <begin position="603"/>
        <end position="625"/>
    </location>
</feature>
<dbReference type="STRING" id="623744.A0A553QKH5"/>
<evidence type="ECO:0000259" key="6">
    <source>
        <dbReference type="Pfam" id="PF13330"/>
    </source>
</evidence>
<dbReference type="OrthoDB" id="8959861at2759"/>
<dbReference type="PANTHER" id="PTHR15031">
    <property type="entry name" value="CARTILAGE INTERMEDIATE LAYER PROTEIN CLIP"/>
    <property type="match status" value="1"/>
</dbReference>
<feature type="domain" description="WxxW" evidence="6">
    <location>
        <begin position="1054"/>
        <end position="1141"/>
    </location>
</feature>
<dbReference type="EMBL" id="SRMA01025840">
    <property type="protein sequence ID" value="TRY90499.1"/>
    <property type="molecule type" value="Genomic_DNA"/>
</dbReference>
<evidence type="ECO:0000313" key="8">
    <source>
        <dbReference type="Proteomes" id="UP000316079"/>
    </source>
</evidence>
<evidence type="ECO:0000256" key="1">
    <source>
        <dbReference type="ARBA" id="ARBA00004613"/>
    </source>
</evidence>
<feature type="compositionally biased region" description="Low complexity" evidence="5">
    <location>
        <begin position="258"/>
        <end position="281"/>
    </location>
</feature>
<protein>
    <recommendedName>
        <fullName evidence="6">WxxW domain-containing protein</fullName>
    </recommendedName>
</protein>
<keyword evidence="8" id="KW-1185">Reference proteome</keyword>
<feature type="compositionally biased region" description="Low complexity" evidence="5">
    <location>
        <begin position="805"/>
        <end position="828"/>
    </location>
</feature>
<dbReference type="Pfam" id="PF13330">
    <property type="entry name" value="Mucin2_WxxW"/>
    <property type="match status" value="13"/>
</dbReference>
<reference evidence="7 8" key="1">
    <citation type="journal article" date="2019" name="Sci. Data">
        <title>Hybrid genome assembly and annotation of Danionella translucida.</title>
        <authorList>
            <person name="Kadobianskyi M."/>
            <person name="Schulze L."/>
            <person name="Schuelke M."/>
            <person name="Judkewitz B."/>
        </authorList>
    </citation>
    <scope>NUCLEOTIDE SEQUENCE [LARGE SCALE GENOMIC DNA]</scope>
    <source>
        <strain evidence="7 8">Bolton</strain>
    </source>
</reference>
<evidence type="ECO:0000256" key="3">
    <source>
        <dbReference type="ARBA" id="ARBA00022729"/>
    </source>
</evidence>
<dbReference type="GO" id="GO:0005576">
    <property type="term" value="C:extracellular region"/>
    <property type="evidence" value="ECO:0007669"/>
    <property type="project" value="UniProtKB-SubCell"/>
</dbReference>
<feature type="domain" description="WxxW" evidence="6">
    <location>
        <begin position="90"/>
        <end position="141"/>
    </location>
</feature>